<feature type="region of interest" description="Disordered" evidence="13">
    <location>
        <begin position="252"/>
        <end position="282"/>
    </location>
</feature>
<feature type="transmembrane region" description="Helical" evidence="14">
    <location>
        <begin position="217"/>
        <end position="243"/>
    </location>
</feature>
<dbReference type="FunFam" id="1.20.1070.10:FF:000248">
    <property type="entry name" value="5-hydroxytryptamine receptor 1A-beta"/>
    <property type="match status" value="1"/>
</dbReference>
<dbReference type="PROSITE" id="PS00237">
    <property type="entry name" value="G_PROTEIN_RECEP_F1_1"/>
    <property type="match status" value="2"/>
</dbReference>
<feature type="compositionally biased region" description="Polar residues" evidence="13">
    <location>
        <begin position="767"/>
        <end position="777"/>
    </location>
</feature>
<keyword evidence="4 12" id="KW-0812">Transmembrane</keyword>
<dbReference type="PRINTS" id="PR00664">
    <property type="entry name" value="OCTOPAMINER"/>
</dbReference>
<keyword evidence="11 12" id="KW-0807">Transducer</keyword>
<feature type="transmembrane region" description="Helical" evidence="14">
    <location>
        <begin position="368"/>
        <end position="390"/>
    </location>
</feature>
<evidence type="ECO:0000256" key="5">
    <source>
        <dbReference type="ARBA" id="ARBA00022989"/>
    </source>
</evidence>
<name>A0A7R9I0H2_9NEOP</name>
<feature type="domain" description="G-protein coupled receptors family 1 profile" evidence="15">
    <location>
        <begin position="74"/>
        <end position="387"/>
    </location>
</feature>
<feature type="region of interest" description="Disordered" evidence="13">
    <location>
        <begin position="660"/>
        <end position="782"/>
    </location>
</feature>
<dbReference type="GO" id="GO:0005886">
    <property type="term" value="C:plasma membrane"/>
    <property type="evidence" value="ECO:0007669"/>
    <property type="project" value="UniProtKB-SubCell"/>
</dbReference>
<evidence type="ECO:0000256" key="3">
    <source>
        <dbReference type="ARBA" id="ARBA00022475"/>
    </source>
</evidence>
<keyword evidence="3" id="KW-1003">Cell membrane</keyword>
<feature type="domain" description="G-protein coupled receptors family 1 profile" evidence="15">
    <location>
        <begin position="466"/>
        <end position="883"/>
    </location>
</feature>
<evidence type="ECO:0000256" key="2">
    <source>
        <dbReference type="ARBA" id="ARBA00010663"/>
    </source>
</evidence>
<gene>
    <name evidence="16" type="ORF">TBIB3V08_LOCUS3371</name>
</gene>
<organism evidence="16">
    <name type="scientific">Timema bartmani</name>
    <dbReference type="NCBI Taxonomy" id="61472"/>
    <lineage>
        <taxon>Eukaryota</taxon>
        <taxon>Metazoa</taxon>
        <taxon>Ecdysozoa</taxon>
        <taxon>Arthropoda</taxon>
        <taxon>Hexapoda</taxon>
        <taxon>Insecta</taxon>
        <taxon>Pterygota</taxon>
        <taxon>Neoptera</taxon>
        <taxon>Polyneoptera</taxon>
        <taxon>Phasmatodea</taxon>
        <taxon>Timematodea</taxon>
        <taxon>Timematoidea</taxon>
        <taxon>Timematidae</taxon>
        <taxon>Timema</taxon>
    </lineage>
</organism>
<feature type="transmembrane region" description="Helical" evidence="14">
    <location>
        <begin position="524"/>
        <end position="545"/>
    </location>
</feature>
<sequence>MKFNSIQSNLSTLSQEMAIVTPANMTLYSYGNKCPPDYFPNFKSVFSLSIAVPEWEAALTAVTLTLIILLVIVGNILVILSVFTHKPLRLVQNFFIVSLAIADLTVAFLVLPLNVAYSITGRWEFGTQVCKLWLTCDIFCCTASILNLCAIALDRYWAITDPINYAQQRTTRRVTLMIVGVWVLSVIISSPPLIGWNDWNSAIGGEVRCKLTSEQGYIVYSSLGSFYIPLFIMTSVYVEVFFATKRRLRQRERSASMHTTTMAQRRPSLLPSSPGSIGAPEQDSVTSTYSLTRIKNLAVTPTSPETPREGVPISQMLEIKQRISLSKERRAARTLGIIMGVFVVCWLPFFLMYVIVPFCAKCCPSDKLINFITWLGYINSALNPIIYTIFNLDFRRAFKKLLHIKFGNRSGANKTVQLIESDYLGCPTDIAPLYHSVLGVALAVPDWEAALTALTLTFLIILTIVGNILVILSVFTYKPLRIVQNFFIVSLAVADLTVAILVLPFNVAYSIIGRWEFGIHLCKMWLTCDVLCCTASILNLCAIALDRYWAITDPINYAQKRTLKRVLLMILGVWLLSGLICSPPLVGWNDWPDVFQNDTPCQLTTQQGYVIYSSLGSFYIPLLIMTIVYIEIFIATKRRLRERARASKLNAVGRNMASLNQQQTQIKEPQQKQQSQDQESVSSETNHNEHPHLDGVCKGKKKKTKKKKKGSSNHAKDATKEEGKFLRPPLVTEDSVTDNQDPPSGSQLKDCPNHLLQGDGPNDSAGIMTSSTESPRSNDVVGQKKPFDRVVTVTTPLAVSATVRKPVQVSQFIEEKQRISLSKERRAARTLGIIMGVFVVCWLPFFLMYVILPFCPYCCPSDKFINFITWLGYINSALNPIIYTIFNLDFRRAFKKLLHIKP</sequence>
<feature type="compositionally biased region" description="Basic and acidic residues" evidence="13">
    <location>
        <begin position="714"/>
        <end position="725"/>
    </location>
</feature>
<keyword evidence="6 12" id="KW-0297">G-protein coupled receptor</keyword>
<feature type="transmembrane region" description="Helical" evidence="14">
    <location>
        <begin position="831"/>
        <end position="852"/>
    </location>
</feature>
<dbReference type="EMBL" id="OD565112">
    <property type="protein sequence ID" value="CAD7440886.1"/>
    <property type="molecule type" value="Genomic_DNA"/>
</dbReference>
<keyword evidence="8" id="KW-1015">Disulfide bond</keyword>
<dbReference type="InterPro" id="IPR000276">
    <property type="entry name" value="GPCR_Rhodpsn"/>
</dbReference>
<dbReference type="PROSITE" id="PS50262">
    <property type="entry name" value="G_PROTEIN_RECEP_F1_2"/>
    <property type="match status" value="2"/>
</dbReference>
<feature type="compositionally biased region" description="Basic and acidic residues" evidence="13">
    <location>
        <begin position="686"/>
        <end position="697"/>
    </location>
</feature>
<protein>
    <recommendedName>
        <fullName evidence="15">G-protein coupled receptors family 1 profile domain-containing protein</fullName>
    </recommendedName>
</protein>
<evidence type="ECO:0000256" key="12">
    <source>
        <dbReference type="RuleBase" id="RU000688"/>
    </source>
</evidence>
<evidence type="ECO:0000256" key="7">
    <source>
        <dbReference type="ARBA" id="ARBA00023136"/>
    </source>
</evidence>
<feature type="compositionally biased region" description="Low complexity" evidence="13">
    <location>
        <begin position="661"/>
        <end position="684"/>
    </location>
</feature>
<feature type="compositionally biased region" description="Low complexity" evidence="13">
    <location>
        <begin position="265"/>
        <end position="274"/>
    </location>
</feature>
<dbReference type="SUPFAM" id="SSF81321">
    <property type="entry name" value="Family A G protein-coupled receptor-like"/>
    <property type="match status" value="2"/>
</dbReference>
<dbReference type="SMART" id="SM01381">
    <property type="entry name" value="7TM_GPCR_Srsx"/>
    <property type="match status" value="1"/>
</dbReference>
<feature type="transmembrane region" description="Helical" evidence="14">
    <location>
        <begin position="335"/>
        <end position="356"/>
    </location>
</feature>
<evidence type="ECO:0000256" key="6">
    <source>
        <dbReference type="ARBA" id="ARBA00023040"/>
    </source>
</evidence>
<feature type="transmembrane region" description="Helical" evidence="14">
    <location>
        <begin position="95"/>
        <end position="120"/>
    </location>
</feature>
<keyword evidence="10" id="KW-0325">Glycoprotein</keyword>
<proteinExistence type="inferred from homology"/>
<evidence type="ECO:0000256" key="4">
    <source>
        <dbReference type="ARBA" id="ARBA00022692"/>
    </source>
</evidence>
<dbReference type="InterPro" id="IPR002002">
    <property type="entry name" value="Octopmn_rcpt"/>
</dbReference>
<feature type="transmembrane region" description="Helical" evidence="14">
    <location>
        <begin position="57"/>
        <end position="83"/>
    </location>
</feature>
<evidence type="ECO:0000256" key="13">
    <source>
        <dbReference type="SAM" id="MobiDB-lite"/>
    </source>
</evidence>
<reference evidence="16" key="1">
    <citation type="submission" date="2020-11" db="EMBL/GenBank/DDBJ databases">
        <authorList>
            <person name="Tran Van P."/>
        </authorList>
    </citation>
    <scope>NUCLEOTIDE SEQUENCE</scope>
</reference>
<comment type="similarity">
    <text evidence="2 12">Belongs to the G-protein coupled receptor 1 family.</text>
</comment>
<dbReference type="GO" id="GO:0004989">
    <property type="term" value="F:octopamine receptor activity"/>
    <property type="evidence" value="ECO:0007669"/>
    <property type="project" value="InterPro"/>
</dbReference>
<dbReference type="PANTHER" id="PTHR24248:SF174">
    <property type="entry name" value="TYRAMINE_OCTOPAMINE RECEPTOR"/>
    <property type="match status" value="1"/>
</dbReference>
<keyword evidence="9 12" id="KW-0675">Receptor</keyword>
<evidence type="ECO:0000259" key="15">
    <source>
        <dbReference type="PROSITE" id="PS50262"/>
    </source>
</evidence>
<comment type="subcellular location">
    <subcellularLocation>
        <location evidence="1">Cell membrane</location>
        <topology evidence="1">Multi-pass membrane protein</topology>
    </subcellularLocation>
</comment>
<feature type="transmembrane region" description="Helical" evidence="14">
    <location>
        <begin position="174"/>
        <end position="197"/>
    </location>
</feature>
<feature type="transmembrane region" description="Helical" evidence="14">
    <location>
        <begin position="423"/>
        <end position="444"/>
    </location>
</feature>
<keyword evidence="7 14" id="KW-0472">Membrane</keyword>
<feature type="transmembrane region" description="Helical" evidence="14">
    <location>
        <begin position="609"/>
        <end position="635"/>
    </location>
</feature>
<dbReference type="CDD" id="cd15060">
    <property type="entry name" value="7tmA_tyramine_octopamine_R-like"/>
    <property type="match status" value="2"/>
</dbReference>
<evidence type="ECO:0000256" key="8">
    <source>
        <dbReference type="ARBA" id="ARBA00023157"/>
    </source>
</evidence>
<dbReference type="PANTHER" id="PTHR24248">
    <property type="entry name" value="ADRENERGIC RECEPTOR-RELATED G-PROTEIN COUPLED RECEPTOR"/>
    <property type="match status" value="1"/>
</dbReference>
<feature type="transmembrane region" description="Helical" evidence="14">
    <location>
        <begin position="450"/>
        <end position="475"/>
    </location>
</feature>
<feature type="transmembrane region" description="Helical" evidence="14">
    <location>
        <begin position="566"/>
        <end position="589"/>
    </location>
</feature>
<accession>A0A7R9I0H2</accession>
<dbReference type="AlphaFoldDB" id="A0A7R9I0H2"/>
<evidence type="ECO:0000256" key="11">
    <source>
        <dbReference type="ARBA" id="ARBA00023224"/>
    </source>
</evidence>
<keyword evidence="5 14" id="KW-1133">Transmembrane helix</keyword>
<dbReference type="PRINTS" id="PR00237">
    <property type="entry name" value="GPCRRHODOPSN"/>
</dbReference>
<feature type="compositionally biased region" description="Polar residues" evidence="13">
    <location>
        <begin position="737"/>
        <end position="747"/>
    </location>
</feature>
<feature type="compositionally biased region" description="Basic residues" evidence="13">
    <location>
        <begin position="698"/>
        <end position="711"/>
    </location>
</feature>
<feature type="transmembrane region" description="Helical" evidence="14">
    <location>
        <begin position="487"/>
        <end position="512"/>
    </location>
</feature>
<feature type="transmembrane region" description="Helical" evidence="14">
    <location>
        <begin position="132"/>
        <end position="153"/>
    </location>
</feature>
<dbReference type="Pfam" id="PF00001">
    <property type="entry name" value="7tm_1"/>
    <property type="match status" value="2"/>
</dbReference>
<dbReference type="InterPro" id="IPR017452">
    <property type="entry name" value="GPCR_Rhodpsn_7TM"/>
</dbReference>
<evidence type="ECO:0000313" key="16">
    <source>
        <dbReference type="EMBL" id="CAD7440886.1"/>
    </source>
</evidence>
<dbReference type="Gene3D" id="1.20.1070.10">
    <property type="entry name" value="Rhodopsin 7-helix transmembrane proteins"/>
    <property type="match status" value="3"/>
</dbReference>
<evidence type="ECO:0000256" key="1">
    <source>
        <dbReference type="ARBA" id="ARBA00004651"/>
    </source>
</evidence>
<evidence type="ECO:0000256" key="10">
    <source>
        <dbReference type="ARBA" id="ARBA00023180"/>
    </source>
</evidence>
<evidence type="ECO:0000256" key="14">
    <source>
        <dbReference type="SAM" id="Phobius"/>
    </source>
</evidence>
<evidence type="ECO:0000256" key="9">
    <source>
        <dbReference type="ARBA" id="ARBA00023170"/>
    </source>
</evidence>
<feature type="transmembrane region" description="Helical" evidence="14">
    <location>
        <begin position="864"/>
        <end position="886"/>
    </location>
</feature>